<feature type="domain" description="Mannitol dehydrogenase N-terminal" evidence="3">
    <location>
        <begin position="21"/>
        <end position="263"/>
    </location>
</feature>
<proteinExistence type="predicted"/>
<keyword evidence="1" id="KW-0560">Oxidoreductase</keyword>
<evidence type="ECO:0000313" key="5">
    <source>
        <dbReference type="EMBL" id="MCT2587901.1"/>
    </source>
</evidence>
<evidence type="ECO:0000313" key="6">
    <source>
        <dbReference type="Proteomes" id="UP001156441"/>
    </source>
</evidence>
<dbReference type="EMBL" id="JAFFZE010000029">
    <property type="protein sequence ID" value="MCT2587901.1"/>
    <property type="molecule type" value="Genomic_DNA"/>
</dbReference>
<evidence type="ECO:0000259" key="3">
    <source>
        <dbReference type="Pfam" id="PF01232"/>
    </source>
</evidence>
<dbReference type="InterPro" id="IPR036291">
    <property type="entry name" value="NAD(P)-bd_dom_sf"/>
</dbReference>
<keyword evidence="6" id="KW-1185">Reference proteome</keyword>
<dbReference type="SUPFAM" id="SSF48179">
    <property type="entry name" value="6-phosphogluconate dehydrogenase C-terminal domain-like"/>
    <property type="match status" value="1"/>
</dbReference>
<gene>
    <name evidence="5" type="ORF">JT362_32780</name>
</gene>
<dbReference type="InterPro" id="IPR008927">
    <property type="entry name" value="6-PGluconate_DH-like_C_sf"/>
</dbReference>
<accession>A0ABT2JJ51</accession>
<name>A0ABT2JJ51_9PSEU</name>
<dbReference type="PRINTS" id="PR00084">
    <property type="entry name" value="MTLDHDRGNASE"/>
</dbReference>
<comment type="catalytic activity">
    <reaction evidence="2">
        <text>D-mannitol 1-phosphate + NAD(+) = beta-D-fructose 6-phosphate + NADH + H(+)</text>
        <dbReference type="Rhea" id="RHEA:19661"/>
        <dbReference type="ChEBI" id="CHEBI:15378"/>
        <dbReference type="ChEBI" id="CHEBI:57540"/>
        <dbReference type="ChEBI" id="CHEBI:57634"/>
        <dbReference type="ChEBI" id="CHEBI:57945"/>
        <dbReference type="ChEBI" id="CHEBI:61381"/>
        <dbReference type="EC" id="1.1.1.17"/>
    </reaction>
</comment>
<dbReference type="InterPro" id="IPR013328">
    <property type="entry name" value="6PGD_dom2"/>
</dbReference>
<comment type="caution">
    <text evidence="5">The sequence shown here is derived from an EMBL/GenBank/DDBJ whole genome shotgun (WGS) entry which is preliminary data.</text>
</comment>
<dbReference type="Pfam" id="PF01232">
    <property type="entry name" value="Mannitol_dh"/>
    <property type="match status" value="1"/>
</dbReference>
<dbReference type="InterPro" id="IPR000669">
    <property type="entry name" value="Mannitol_DH"/>
</dbReference>
<organism evidence="5 6">
    <name type="scientific">Actinophytocola gossypii</name>
    <dbReference type="NCBI Taxonomy" id="2812003"/>
    <lineage>
        <taxon>Bacteria</taxon>
        <taxon>Bacillati</taxon>
        <taxon>Actinomycetota</taxon>
        <taxon>Actinomycetes</taxon>
        <taxon>Pseudonocardiales</taxon>
        <taxon>Pseudonocardiaceae</taxon>
    </lineage>
</organism>
<dbReference type="InterPro" id="IPR050988">
    <property type="entry name" value="Mannitol_DH/Oxidoreductase"/>
</dbReference>
<evidence type="ECO:0000256" key="2">
    <source>
        <dbReference type="ARBA" id="ARBA00048615"/>
    </source>
</evidence>
<evidence type="ECO:0000256" key="1">
    <source>
        <dbReference type="ARBA" id="ARBA00023002"/>
    </source>
</evidence>
<dbReference type="InterPro" id="IPR013131">
    <property type="entry name" value="Mannitol_DH_N"/>
</dbReference>
<dbReference type="InterPro" id="IPR013118">
    <property type="entry name" value="Mannitol_DH_C"/>
</dbReference>
<dbReference type="Gene3D" id="1.10.1040.10">
    <property type="entry name" value="N-(1-d-carboxylethyl)-l-norvaline Dehydrogenase, domain 2"/>
    <property type="match status" value="1"/>
</dbReference>
<dbReference type="Pfam" id="PF08125">
    <property type="entry name" value="Mannitol_dh_C"/>
    <property type="match status" value="1"/>
</dbReference>
<sequence length="445" mass="47456">MTRPRLNLATAGRGGDRPGIGIVHLGLGAFHRAHQAVLTMRAMAAEPGDWAICAVGQRNPAVADALTAQDGLFTVAERSAAGERIEVVDSVREALLAPAQPERLTTLLSEVDVVTITVTESGYRHDPATGRLRADDPEVAADLAGRPPRTVVGQLVGGLRRRRGESGPTVLSCDNLPFNGRLVAGLVREFCLLREEFDLADRIAANVTFPSTVVDQIVPATTAADLAHVAGELGFDDRAAVVGEPYRQWVIEDDFAGARPAWERAGAELVGDIAPRQAAKLRLLNGTHSALAYLGMLAGCDSTAAAVARDEFAGYVCRLVGEETGPSLARFGIDVGEREIDTLLDRLGNPRITHRLAQIGTDGARKLPQRLLEPAAELLTAGREPRLICLALAGFLRHERLSALDFVPAELAANPVFGELLADAATRLDRDGVATTLRKVLDERS</sequence>
<dbReference type="PANTHER" id="PTHR43362">
    <property type="entry name" value="MANNITOL DEHYDROGENASE DSF1-RELATED"/>
    <property type="match status" value="1"/>
</dbReference>
<protein>
    <submittedName>
        <fullName evidence="5">Mannitol dehydrogenase family protein</fullName>
    </submittedName>
</protein>
<feature type="domain" description="Mannitol dehydrogenase C-terminal" evidence="4">
    <location>
        <begin position="272"/>
        <end position="399"/>
    </location>
</feature>
<dbReference type="Gene3D" id="3.40.50.720">
    <property type="entry name" value="NAD(P)-binding Rossmann-like Domain"/>
    <property type="match status" value="1"/>
</dbReference>
<dbReference type="SUPFAM" id="SSF51735">
    <property type="entry name" value="NAD(P)-binding Rossmann-fold domains"/>
    <property type="match status" value="1"/>
</dbReference>
<reference evidence="5 6" key="1">
    <citation type="submission" date="2021-02" db="EMBL/GenBank/DDBJ databases">
        <title>Actinophytocola xerophila sp. nov., isolated from soil of cotton cropping field.</title>
        <authorList>
            <person name="Huang R."/>
            <person name="Chen X."/>
            <person name="Ge X."/>
            <person name="Liu W."/>
        </authorList>
    </citation>
    <scope>NUCLEOTIDE SEQUENCE [LARGE SCALE GENOMIC DNA]</scope>
    <source>
        <strain evidence="5 6">S1-96</strain>
    </source>
</reference>
<dbReference type="PANTHER" id="PTHR43362:SF1">
    <property type="entry name" value="MANNITOL DEHYDROGENASE 2-RELATED"/>
    <property type="match status" value="1"/>
</dbReference>
<evidence type="ECO:0000259" key="4">
    <source>
        <dbReference type="Pfam" id="PF08125"/>
    </source>
</evidence>
<dbReference type="Proteomes" id="UP001156441">
    <property type="component" value="Unassembled WGS sequence"/>
</dbReference>
<dbReference type="RefSeq" id="WP_260195812.1">
    <property type="nucleotide sequence ID" value="NZ_JAFFZE010000029.1"/>
</dbReference>